<keyword evidence="11" id="KW-1185">Reference proteome</keyword>
<dbReference type="EC" id="2.4.-.-" evidence="10"/>
<organism evidence="10 11">
    <name type="scientific">Camelimonas fluminis</name>
    <dbReference type="NCBI Taxonomy" id="1576911"/>
    <lineage>
        <taxon>Bacteria</taxon>
        <taxon>Pseudomonadati</taxon>
        <taxon>Pseudomonadota</taxon>
        <taxon>Alphaproteobacteria</taxon>
        <taxon>Hyphomicrobiales</taxon>
        <taxon>Chelatococcaceae</taxon>
        <taxon>Camelimonas</taxon>
    </lineage>
</organism>
<evidence type="ECO:0000313" key="10">
    <source>
        <dbReference type="EMBL" id="MFC3636981.1"/>
    </source>
</evidence>
<feature type="transmembrane region" description="Helical" evidence="9">
    <location>
        <begin position="452"/>
        <end position="471"/>
    </location>
</feature>
<keyword evidence="6 9" id="KW-1133">Transmembrane helix</keyword>
<keyword evidence="4 10" id="KW-0808">Transferase</keyword>
<comment type="subcellular location">
    <subcellularLocation>
        <location evidence="1">Cell membrane</location>
        <topology evidence="1">Multi-pass membrane protein</topology>
    </subcellularLocation>
</comment>
<keyword evidence="5 9" id="KW-0812">Transmembrane</keyword>
<gene>
    <name evidence="10" type="ORF">ACFONL_06225</name>
</gene>
<dbReference type="PANTHER" id="PTHR33908:SF3">
    <property type="entry name" value="UNDECAPRENYL PHOSPHATE-ALPHA-4-AMINO-4-DEOXY-L-ARABINOSE ARABINOSYL TRANSFERASE"/>
    <property type="match status" value="1"/>
</dbReference>
<evidence type="ECO:0000256" key="7">
    <source>
        <dbReference type="ARBA" id="ARBA00023136"/>
    </source>
</evidence>
<dbReference type="RefSeq" id="WP_244642745.1">
    <property type="nucleotide sequence ID" value="NZ_BNCG01000002.1"/>
</dbReference>
<accession>A0ABV7UEJ6</accession>
<evidence type="ECO:0000256" key="6">
    <source>
        <dbReference type="ARBA" id="ARBA00022989"/>
    </source>
</evidence>
<evidence type="ECO:0000256" key="1">
    <source>
        <dbReference type="ARBA" id="ARBA00004651"/>
    </source>
</evidence>
<feature type="transmembrane region" description="Helical" evidence="9">
    <location>
        <begin position="228"/>
        <end position="246"/>
    </location>
</feature>
<keyword evidence="3 10" id="KW-0328">Glycosyltransferase</keyword>
<evidence type="ECO:0000256" key="2">
    <source>
        <dbReference type="ARBA" id="ARBA00022475"/>
    </source>
</evidence>
<feature type="transmembrane region" description="Helical" evidence="9">
    <location>
        <begin position="477"/>
        <end position="501"/>
    </location>
</feature>
<sequence length="642" mass="68087">MPLRASDLGAASLVQVVCTPLAPARKRRAAWLEGAHIDPALTPASLQENPMSHAAPTNLPGAASAAPPVPSPGDRRVLGLLSWLEVSHWRAAAALLLLSLALFLPGFSSLQPMDRDEPRFAQATKQMLETGDHVAIRFQGEARNKKPAGIYWLQVGAVKIGEALGVPEARTTIALYRAPSLLGAIAAVLLTYWALLAFGGRRLAITGAALFAATILLGVEARLAKTDAVLTTCCVVLMGGLARAWMPSRRDVWRDGDAAAALPLGVRLAFWGALAASILVKGPVGLMIVGLPAIALSIWLRSARWLLALRPLTGVLLVVLLTAPWFIAIAIETRGAFFAEAVGKDMLGKVGGGQEKHWGPPGAYFIAFFGTAWPLAPFAAITAQTLWRERRNDAVAFALAWIIPAWLIFEAVPTKLPHYVLPLYPAVALLVARALCNGSLAPSLRWGARPAMLLLPLIPVAALFLLPAAGWALDGAIAWIAVPGLLVAAAIAVTGWLAYCAGHIWRSALLAIFASVVFVATVLGVTQPHLAGLRVSPRLAEAMRTAAASAGCPEVKALTAGYREPSLVFLTRTDLVMADGAAAADWIRQGPCRVAFVTAQEEPAFRQRLAGDPRQPALSTRIRGFNLNGGKRLDIGVWMSAR</sequence>
<evidence type="ECO:0000313" key="11">
    <source>
        <dbReference type="Proteomes" id="UP001595704"/>
    </source>
</evidence>
<dbReference type="Proteomes" id="UP001595704">
    <property type="component" value="Unassembled WGS sequence"/>
</dbReference>
<evidence type="ECO:0000256" key="9">
    <source>
        <dbReference type="SAM" id="Phobius"/>
    </source>
</evidence>
<feature type="transmembrane region" description="Helical" evidence="9">
    <location>
        <begin position="91"/>
        <end position="110"/>
    </location>
</feature>
<name>A0ABV7UEJ6_9HYPH</name>
<evidence type="ECO:0000256" key="8">
    <source>
        <dbReference type="SAM" id="MobiDB-lite"/>
    </source>
</evidence>
<evidence type="ECO:0000256" key="3">
    <source>
        <dbReference type="ARBA" id="ARBA00022676"/>
    </source>
</evidence>
<feature type="transmembrane region" description="Helical" evidence="9">
    <location>
        <begin position="394"/>
        <end position="413"/>
    </location>
</feature>
<feature type="transmembrane region" description="Helical" evidence="9">
    <location>
        <begin position="362"/>
        <end position="382"/>
    </location>
</feature>
<evidence type="ECO:0000256" key="5">
    <source>
        <dbReference type="ARBA" id="ARBA00022692"/>
    </source>
</evidence>
<evidence type="ECO:0000256" key="4">
    <source>
        <dbReference type="ARBA" id="ARBA00022679"/>
    </source>
</evidence>
<feature type="transmembrane region" description="Helical" evidence="9">
    <location>
        <begin position="203"/>
        <end position="222"/>
    </location>
</feature>
<feature type="transmembrane region" description="Helical" evidence="9">
    <location>
        <begin position="508"/>
        <end position="526"/>
    </location>
</feature>
<protein>
    <submittedName>
        <fullName evidence="10">ArnT family glycosyltransferase</fullName>
        <ecNumber evidence="10">2.4.-.-</ecNumber>
    </submittedName>
</protein>
<comment type="caution">
    <text evidence="10">The sequence shown here is derived from an EMBL/GenBank/DDBJ whole genome shotgun (WGS) entry which is preliminary data.</text>
</comment>
<dbReference type="EMBL" id="JBHRYC010000026">
    <property type="protein sequence ID" value="MFC3636981.1"/>
    <property type="molecule type" value="Genomic_DNA"/>
</dbReference>
<dbReference type="PANTHER" id="PTHR33908">
    <property type="entry name" value="MANNOSYLTRANSFERASE YKCB-RELATED"/>
    <property type="match status" value="1"/>
</dbReference>
<proteinExistence type="predicted"/>
<feature type="transmembrane region" description="Helical" evidence="9">
    <location>
        <begin position="174"/>
        <end position="196"/>
    </location>
</feature>
<dbReference type="InterPro" id="IPR050297">
    <property type="entry name" value="LipidA_mod_glycosyltrf_83"/>
</dbReference>
<keyword evidence="7 9" id="KW-0472">Membrane</keyword>
<dbReference type="GO" id="GO:0016757">
    <property type="term" value="F:glycosyltransferase activity"/>
    <property type="evidence" value="ECO:0007669"/>
    <property type="project" value="UniProtKB-KW"/>
</dbReference>
<feature type="transmembrane region" description="Helical" evidence="9">
    <location>
        <begin position="312"/>
        <end position="331"/>
    </location>
</feature>
<feature type="transmembrane region" description="Helical" evidence="9">
    <location>
        <begin position="284"/>
        <end position="300"/>
    </location>
</feature>
<keyword evidence="2" id="KW-1003">Cell membrane</keyword>
<feature type="transmembrane region" description="Helical" evidence="9">
    <location>
        <begin position="419"/>
        <end position="440"/>
    </location>
</feature>
<reference evidence="11" key="1">
    <citation type="journal article" date="2019" name="Int. J. Syst. Evol. Microbiol.">
        <title>The Global Catalogue of Microorganisms (GCM) 10K type strain sequencing project: providing services to taxonomists for standard genome sequencing and annotation.</title>
        <authorList>
            <consortium name="The Broad Institute Genomics Platform"/>
            <consortium name="The Broad Institute Genome Sequencing Center for Infectious Disease"/>
            <person name="Wu L."/>
            <person name="Ma J."/>
        </authorList>
    </citation>
    <scope>NUCLEOTIDE SEQUENCE [LARGE SCALE GENOMIC DNA]</scope>
    <source>
        <strain evidence="11">KCTC 42282</strain>
    </source>
</reference>
<feature type="region of interest" description="Disordered" evidence="8">
    <location>
        <begin position="46"/>
        <end position="70"/>
    </location>
</feature>